<keyword evidence="3" id="KW-1185">Reference proteome</keyword>
<evidence type="ECO:0000256" key="1">
    <source>
        <dbReference type="SAM" id="Coils"/>
    </source>
</evidence>
<accession>A0A182T0S4</accession>
<name>A0A182T0S4_9DIPT</name>
<sequence>MEGKKWELRSRMALTDITGGGAKKLCTVTKPKAGVSRSSVTASNSHPSSAMSSLAAELEMLRGSFEENRKNMEMLNNANTRLIEELSALRMLMEKKRGAEKQRLAPK</sequence>
<evidence type="ECO:0000313" key="3">
    <source>
        <dbReference type="Proteomes" id="UP000075901"/>
    </source>
</evidence>
<dbReference type="EnsemblMetazoa" id="AMAM017302-RA">
    <property type="protein sequence ID" value="AMAM017302-PA"/>
    <property type="gene ID" value="AMAM017302"/>
</dbReference>
<protein>
    <submittedName>
        <fullName evidence="2">Uncharacterized protein</fullName>
    </submittedName>
</protein>
<evidence type="ECO:0000313" key="2">
    <source>
        <dbReference type="EnsemblMetazoa" id="AMAM017302-PA"/>
    </source>
</evidence>
<reference evidence="2" key="2">
    <citation type="submission" date="2020-05" db="UniProtKB">
        <authorList>
            <consortium name="EnsemblMetazoa"/>
        </authorList>
    </citation>
    <scope>IDENTIFICATION</scope>
    <source>
        <strain evidence="2">maculatus3</strain>
    </source>
</reference>
<dbReference type="VEuPathDB" id="VectorBase:AMAM017302"/>
<proteinExistence type="predicted"/>
<keyword evidence="1" id="KW-0175">Coiled coil</keyword>
<feature type="coiled-coil region" evidence="1">
    <location>
        <begin position="65"/>
        <end position="92"/>
    </location>
</feature>
<organism evidence="2 3">
    <name type="scientific">Anopheles maculatus</name>
    <dbReference type="NCBI Taxonomy" id="74869"/>
    <lineage>
        <taxon>Eukaryota</taxon>
        <taxon>Metazoa</taxon>
        <taxon>Ecdysozoa</taxon>
        <taxon>Arthropoda</taxon>
        <taxon>Hexapoda</taxon>
        <taxon>Insecta</taxon>
        <taxon>Pterygota</taxon>
        <taxon>Neoptera</taxon>
        <taxon>Endopterygota</taxon>
        <taxon>Diptera</taxon>
        <taxon>Nematocera</taxon>
        <taxon>Culicoidea</taxon>
        <taxon>Culicidae</taxon>
        <taxon>Anophelinae</taxon>
        <taxon>Anopheles</taxon>
        <taxon>Anopheles maculatus group</taxon>
    </lineage>
</organism>
<dbReference type="AlphaFoldDB" id="A0A182T0S4"/>
<reference evidence="3" key="1">
    <citation type="submission" date="2013-09" db="EMBL/GenBank/DDBJ databases">
        <title>The Genome Sequence of Anopheles maculatus species B.</title>
        <authorList>
            <consortium name="The Broad Institute Genomics Platform"/>
            <person name="Neafsey D.E."/>
            <person name="Besansky N."/>
            <person name="Howell P."/>
            <person name="Walton C."/>
            <person name="Young S.K."/>
            <person name="Zeng Q."/>
            <person name="Gargeya S."/>
            <person name="Fitzgerald M."/>
            <person name="Haas B."/>
            <person name="Abouelleil A."/>
            <person name="Allen A.W."/>
            <person name="Alvarado L."/>
            <person name="Arachchi H.M."/>
            <person name="Berlin A.M."/>
            <person name="Chapman S.B."/>
            <person name="Gainer-Dewar J."/>
            <person name="Goldberg J."/>
            <person name="Griggs A."/>
            <person name="Gujja S."/>
            <person name="Hansen M."/>
            <person name="Howarth C."/>
            <person name="Imamovic A."/>
            <person name="Ireland A."/>
            <person name="Larimer J."/>
            <person name="McCowan C."/>
            <person name="Murphy C."/>
            <person name="Pearson M."/>
            <person name="Poon T.W."/>
            <person name="Priest M."/>
            <person name="Roberts A."/>
            <person name="Saif S."/>
            <person name="Shea T."/>
            <person name="Sisk P."/>
            <person name="Sykes S."/>
            <person name="Wortman J."/>
            <person name="Nusbaum C."/>
            <person name="Birren B."/>
        </authorList>
    </citation>
    <scope>NUCLEOTIDE SEQUENCE [LARGE SCALE GENOMIC DNA]</scope>
    <source>
        <strain evidence="3">maculatus3</strain>
    </source>
</reference>
<dbReference type="Proteomes" id="UP000075901">
    <property type="component" value="Unassembled WGS sequence"/>
</dbReference>